<evidence type="ECO:0008006" key="4">
    <source>
        <dbReference type="Google" id="ProtNLM"/>
    </source>
</evidence>
<sequence>MAKSQNPDDLLNELDALVDSAAPKKAPKAKKDPSLAQTQDEYDILADLESLAERPKPNLSRPSTPRAASVPKKSMERSRTPGGGYGIPITGSTRASMEEKQPAVKPTTPLATEVKREPEPAPEPPQEAEQSSGGGWGWGSLWSTATAAVKTAEAVVKEVQKSEEVNKWASQVRGNADILKGLAGDVRSKALPTFTNLLHHLAPPISSHEQLRIHITHDLQNYPFVETVVYGVFDRVMQQVEGGDLMVVQRGSGSKPRSAVDVPFAGGPWWKAMEKREHNATDGLQEGVKLAKAAAVSYAADFSKTDPVTTTPENPQNPTRKSNIFLALQPTIHAPFDGSEEDEKVVSFAIHLYDPENSLNFSTLSQSVPLQWFEWLDAAPPAVEAGEWALPEVIQDIIDAGGVDPREWVVEWVEEAVGLAVGVVAQKYVAKRMRVGEASEMARVVRNAEQESLVNEEARVMAM</sequence>
<organism evidence="2 3">
    <name type="scientific">Ascodesmis nigricans</name>
    <dbReference type="NCBI Taxonomy" id="341454"/>
    <lineage>
        <taxon>Eukaryota</taxon>
        <taxon>Fungi</taxon>
        <taxon>Dikarya</taxon>
        <taxon>Ascomycota</taxon>
        <taxon>Pezizomycotina</taxon>
        <taxon>Pezizomycetes</taxon>
        <taxon>Pezizales</taxon>
        <taxon>Ascodesmidaceae</taxon>
        <taxon>Ascodesmis</taxon>
    </lineage>
</organism>
<feature type="region of interest" description="Disordered" evidence="1">
    <location>
        <begin position="1"/>
        <end position="137"/>
    </location>
</feature>
<dbReference type="OrthoDB" id="5594977at2759"/>
<evidence type="ECO:0000256" key="1">
    <source>
        <dbReference type="SAM" id="MobiDB-lite"/>
    </source>
</evidence>
<reference evidence="2 3" key="1">
    <citation type="submission" date="2019-04" db="EMBL/GenBank/DDBJ databases">
        <title>Comparative genomics and transcriptomics to analyze fruiting body development in filamentous ascomycetes.</title>
        <authorList>
            <consortium name="DOE Joint Genome Institute"/>
            <person name="Lutkenhaus R."/>
            <person name="Traeger S."/>
            <person name="Breuer J."/>
            <person name="Kuo A."/>
            <person name="Lipzen A."/>
            <person name="Pangilinan J."/>
            <person name="Dilworth D."/>
            <person name="Sandor L."/>
            <person name="Poggeler S."/>
            <person name="Barry K."/>
            <person name="Grigoriev I.V."/>
            <person name="Nowrousian M."/>
        </authorList>
    </citation>
    <scope>NUCLEOTIDE SEQUENCE [LARGE SCALE GENOMIC DNA]</scope>
    <source>
        <strain evidence="2 3">CBS 389.68</strain>
    </source>
</reference>
<proteinExistence type="predicted"/>
<keyword evidence="3" id="KW-1185">Reference proteome</keyword>
<dbReference type="InParanoid" id="A0A4S2MVI2"/>
<dbReference type="InterPro" id="IPR018814">
    <property type="entry name" value="DUF5427"/>
</dbReference>
<dbReference type="FunCoup" id="A0A4S2MVI2">
    <property type="interactions" value="20"/>
</dbReference>
<name>A0A4S2MVI2_9PEZI</name>
<evidence type="ECO:0000313" key="3">
    <source>
        <dbReference type="Proteomes" id="UP000298138"/>
    </source>
</evidence>
<dbReference type="PANTHER" id="PTHR28265">
    <property type="entry name" value="MAINTENANCE OF TELOMERE CAPPING PROTEIN 1"/>
    <property type="match status" value="1"/>
</dbReference>
<accession>A0A4S2MVI2</accession>
<evidence type="ECO:0000313" key="2">
    <source>
        <dbReference type="EMBL" id="TGZ80618.1"/>
    </source>
</evidence>
<dbReference type="Proteomes" id="UP000298138">
    <property type="component" value="Unassembled WGS sequence"/>
</dbReference>
<dbReference type="STRING" id="341454.A0A4S2MVI2"/>
<protein>
    <recommendedName>
        <fullName evidence="4">Maintenance of telomere capping protein 1</fullName>
    </recommendedName>
</protein>
<dbReference type="AlphaFoldDB" id="A0A4S2MVI2"/>
<dbReference type="Pfam" id="PF10310">
    <property type="entry name" value="DUF5427"/>
    <property type="match status" value="1"/>
</dbReference>
<gene>
    <name evidence="2" type="ORF">EX30DRAFT_319800</name>
</gene>
<dbReference type="EMBL" id="ML220123">
    <property type="protein sequence ID" value="TGZ80618.1"/>
    <property type="molecule type" value="Genomic_DNA"/>
</dbReference>
<dbReference type="PANTHER" id="PTHR28265:SF1">
    <property type="entry name" value="MAINTENANCE OF TELOMERE CAPPING PROTEIN 1"/>
    <property type="match status" value="1"/>
</dbReference>